<dbReference type="PANTHER" id="PTHR48047:SF229">
    <property type="entry name" value="UDP-GLYCOSYLTRANSFERASE 73C3-RELATED"/>
    <property type="match status" value="1"/>
</dbReference>
<dbReference type="InterPro" id="IPR035595">
    <property type="entry name" value="UDP_glycos_trans_CS"/>
</dbReference>
<dbReference type="GO" id="GO:0035251">
    <property type="term" value="F:UDP-glucosyltransferase activity"/>
    <property type="evidence" value="ECO:0007669"/>
    <property type="project" value="TreeGrafter"/>
</dbReference>
<comment type="similarity">
    <text evidence="1 4">Belongs to the UDP-glycosyltransferase family.</text>
</comment>
<gene>
    <name evidence="6" type="ORF">Sango_1943200</name>
</gene>
<dbReference type="PANTHER" id="PTHR48047">
    <property type="entry name" value="GLYCOSYLTRANSFERASE"/>
    <property type="match status" value="1"/>
</dbReference>
<dbReference type="InterPro" id="IPR002213">
    <property type="entry name" value="UDP_glucos_trans"/>
</dbReference>
<dbReference type="FunFam" id="3.40.50.2000:FF:000071">
    <property type="entry name" value="Glycosyltransferase"/>
    <property type="match status" value="1"/>
</dbReference>
<keyword evidence="7" id="KW-1185">Reference proteome</keyword>
<dbReference type="AlphaFoldDB" id="A0AAE2BN98"/>
<dbReference type="EC" id="2.4.1.-" evidence="5"/>
<comment type="caution">
    <text evidence="6">The sequence shown here is derived from an EMBL/GenBank/DDBJ whole genome shotgun (WGS) entry which is preliminary data.</text>
</comment>
<dbReference type="PROSITE" id="PS00375">
    <property type="entry name" value="UDPGT"/>
    <property type="match status" value="1"/>
</dbReference>
<evidence type="ECO:0000256" key="2">
    <source>
        <dbReference type="ARBA" id="ARBA00022676"/>
    </source>
</evidence>
<dbReference type="Pfam" id="PF00201">
    <property type="entry name" value="UDPGT"/>
    <property type="match status" value="1"/>
</dbReference>
<organism evidence="6 7">
    <name type="scientific">Sesamum angolense</name>
    <dbReference type="NCBI Taxonomy" id="2727404"/>
    <lineage>
        <taxon>Eukaryota</taxon>
        <taxon>Viridiplantae</taxon>
        <taxon>Streptophyta</taxon>
        <taxon>Embryophyta</taxon>
        <taxon>Tracheophyta</taxon>
        <taxon>Spermatophyta</taxon>
        <taxon>Magnoliopsida</taxon>
        <taxon>eudicotyledons</taxon>
        <taxon>Gunneridae</taxon>
        <taxon>Pentapetalae</taxon>
        <taxon>asterids</taxon>
        <taxon>lamiids</taxon>
        <taxon>Lamiales</taxon>
        <taxon>Pedaliaceae</taxon>
        <taxon>Sesamum</taxon>
    </lineage>
</organism>
<dbReference type="EMBL" id="JACGWL010000011">
    <property type="protein sequence ID" value="KAK4391654.1"/>
    <property type="molecule type" value="Genomic_DNA"/>
</dbReference>
<name>A0AAE2BN98_9LAMI</name>
<keyword evidence="3 4" id="KW-0808">Transferase</keyword>
<sequence length="483" mass="53901">MAQGHMLPMVDLARLLANHGLTISILTTPVNAARFQSIIGRAVSTGLDIHVHHLRFPCSEVGLPDGCENFDMLASSDDVVKVFRSIDMLKDQVEGLLRQLKPSPSCFIADACFPSWATSIALKLHIPRILFYVTTCFSLLCRHIQGNCKELEAMTSDTEYFVVPGLPDRIELTKAQLRGTPNGPKFDWSEFWDEMREAEVKAFGAVVANSFEELEPEYVKEYKKATGQRVWCVGPVSVCNKDYPDKAERGNKSEPEHCLKWLDSKEPGSVVYVCLGSQSSMATLQLVELALALEASNRPFIWVLRNASEESQKWLSEEKFEERIKDRGLLIRGWAPQVLILSHPSVGAFLTHCGGNSALEGITAGVPMITWPVFSDHFCNEKLIVNVTKTGVRAGVEEPVVFFGEEHDEERVQVKNDEIKRVIEQLMDGGEEGNERRRRAKELGEMAKRAVEEGGSSYLNVTSFIEDVMVEQANLGGRFAGHE</sequence>
<dbReference type="CDD" id="cd03784">
    <property type="entry name" value="GT1_Gtf-like"/>
    <property type="match status" value="1"/>
</dbReference>
<evidence type="ECO:0000313" key="6">
    <source>
        <dbReference type="EMBL" id="KAK4391654.1"/>
    </source>
</evidence>
<proteinExistence type="inferred from homology"/>
<dbReference type="Proteomes" id="UP001289374">
    <property type="component" value="Unassembled WGS sequence"/>
</dbReference>
<evidence type="ECO:0000256" key="4">
    <source>
        <dbReference type="RuleBase" id="RU003718"/>
    </source>
</evidence>
<keyword evidence="2 4" id="KW-0328">Glycosyltransferase</keyword>
<dbReference type="FunFam" id="3.40.50.2000:FF:000047">
    <property type="entry name" value="Glycosyltransferase"/>
    <property type="match status" value="1"/>
</dbReference>
<dbReference type="Gene3D" id="3.40.50.2000">
    <property type="entry name" value="Glycogen Phosphorylase B"/>
    <property type="match status" value="2"/>
</dbReference>
<accession>A0AAE2BN98</accession>
<evidence type="ECO:0000256" key="5">
    <source>
        <dbReference type="RuleBase" id="RU362057"/>
    </source>
</evidence>
<reference evidence="6" key="1">
    <citation type="submission" date="2020-06" db="EMBL/GenBank/DDBJ databases">
        <authorList>
            <person name="Li T."/>
            <person name="Hu X."/>
            <person name="Zhang T."/>
            <person name="Song X."/>
            <person name="Zhang H."/>
            <person name="Dai N."/>
            <person name="Sheng W."/>
            <person name="Hou X."/>
            <person name="Wei L."/>
        </authorList>
    </citation>
    <scope>NUCLEOTIDE SEQUENCE</scope>
    <source>
        <strain evidence="6">K16</strain>
        <tissue evidence="6">Leaf</tissue>
    </source>
</reference>
<evidence type="ECO:0000256" key="3">
    <source>
        <dbReference type="ARBA" id="ARBA00022679"/>
    </source>
</evidence>
<evidence type="ECO:0000313" key="7">
    <source>
        <dbReference type="Proteomes" id="UP001289374"/>
    </source>
</evidence>
<evidence type="ECO:0000256" key="1">
    <source>
        <dbReference type="ARBA" id="ARBA00009995"/>
    </source>
</evidence>
<protein>
    <recommendedName>
        <fullName evidence="5">Glycosyltransferase</fullName>
        <ecNumber evidence="5">2.4.1.-</ecNumber>
    </recommendedName>
</protein>
<reference evidence="6" key="2">
    <citation type="journal article" date="2024" name="Plant">
        <title>Genomic evolution and insights into agronomic trait innovations of Sesamum species.</title>
        <authorList>
            <person name="Miao H."/>
            <person name="Wang L."/>
            <person name="Qu L."/>
            <person name="Liu H."/>
            <person name="Sun Y."/>
            <person name="Le M."/>
            <person name="Wang Q."/>
            <person name="Wei S."/>
            <person name="Zheng Y."/>
            <person name="Lin W."/>
            <person name="Duan Y."/>
            <person name="Cao H."/>
            <person name="Xiong S."/>
            <person name="Wang X."/>
            <person name="Wei L."/>
            <person name="Li C."/>
            <person name="Ma Q."/>
            <person name="Ju M."/>
            <person name="Zhao R."/>
            <person name="Li G."/>
            <person name="Mu C."/>
            <person name="Tian Q."/>
            <person name="Mei H."/>
            <person name="Zhang T."/>
            <person name="Gao T."/>
            <person name="Zhang H."/>
        </authorList>
    </citation>
    <scope>NUCLEOTIDE SEQUENCE</scope>
    <source>
        <strain evidence="6">K16</strain>
    </source>
</reference>
<dbReference type="SUPFAM" id="SSF53756">
    <property type="entry name" value="UDP-Glycosyltransferase/glycogen phosphorylase"/>
    <property type="match status" value="1"/>
</dbReference>